<protein>
    <submittedName>
        <fullName evidence="2">Uncharacterized protein</fullName>
    </submittedName>
</protein>
<gene>
    <name evidence="2" type="ORF">SAY87_000012</name>
</gene>
<evidence type="ECO:0000313" key="3">
    <source>
        <dbReference type="Proteomes" id="UP001345219"/>
    </source>
</evidence>
<comment type="caution">
    <text evidence="2">The sequence shown here is derived from an EMBL/GenBank/DDBJ whole genome shotgun (WGS) entry which is preliminary data.</text>
</comment>
<reference evidence="2 3" key="1">
    <citation type="journal article" date="2023" name="Hortic Res">
        <title>Pangenome of water caltrop reveals structural variations and asymmetric subgenome divergence after allopolyploidization.</title>
        <authorList>
            <person name="Zhang X."/>
            <person name="Chen Y."/>
            <person name="Wang L."/>
            <person name="Yuan Y."/>
            <person name="Fang M."/>
            <person name="Shi L."/>
            <person name="Lu R."/>
            <person name="Comes H.P."/>
            <person name="Ma Y."/>
            <person name="Chen Y."/>
            <person name="Huang G."/>
            <person name="Zhou Y."/>
            <person name="Zheng Z."/>
            <person name="Qiu Y."/>
        </authorList>
    </citation>
    <scope>NUCLEOTIDE SEQUENCE [LARGE SCALE GENOMIC DNA]</scope>
    <source>
        <tissue evidence="2">Roots</tissue>
    </source>
</reference>
<dbReference type="AlphaFoldDB" id="A0AAN7J9J6"/>
<evidence type="ECO:0000256" key="1">
    <source>
        <dbReference type="SAM" id="MobiDB-lite"/>
    </source>
</evidence>
<feature type="region of interest" description="Disordered" evidence="1">
    <location>
        <begin position="51"/>
        <end position="71"/>
    </location>
</feature>
<accession>A0AAN7J9J6</accession>
<dbReference type="Proteomes" id="UP001345219">
    <property type="component" value="Chromosome 1"/>
</dbReference>
<name>A0AAN7J9J6_9MYRT</name>
<proteinExistence type="predicted"/>
<organism evidence="2 3">
    <name type="scientific">Trapa incisa</name>
    <dbReference type="NCBI Taxonomy" id="236973"/>
    <lineage>
        <taxon>Eukaryota</taxon>
        <taxon>Viridiplantae</taxon>
        <taxon>Streptophyta</taxon>
        <taxon>Embryophyta</taxon>
        <taxon>Tracheophyta</taxon>
        <taxon>Spermatophyta</taxon>
        <taxon>Magnoliopsida</taxon>
        <taxon>eudicotyledons</taxon>
        <taxon>Gunneridae</taxon>
        <taxon>Pentapetalae</taxon>
        <taxon>rosids</taxon>
        <taxon>malvids</taxon>
        <taxon>Myrtales</taxon>
        <taxon>Lythraceae</taxon>
        <taxon>Trapa</taxon>
    </lineage>
</organism>
<evidence type="ECO:0000313" key="2">
    <source>
        <dbReference type="EMBL" id="KAK4742011.1"/>
    </source>
</evidence>
<dbReference type="EMBL" id="JAXIOK010000023">
    <property type="protein sequence ID" value="KAK4742011.1"/>
    <property type="molecule type" value="Genomic_DNA"/>
</dbReference>
<sequence>MAFDEGYLHPSLLGDDNAAVPWTLTLMAPISALSSTLARAREGRRKEVKLPLWRKQQQDEDETQKSLSQVTTQEAWKRSVLLHSVAAR</sequence>
<keyword evidence="3" id="KW-1185">Reference proteome</keyword>